<dbReference type="InterPro" id="IPR001304">
    <property type="entry name" value="C-type_lectin-like"/>
</dbReference>
<dbReference type="PROSITE" id="PS00615">
    <property type="entry name" value="C_TYPE_LECTIN_1"/>
    <property type="match status" value="2"/>
</dbReference>
<reference evidence="3" key="1">
    <citation type="journal article" date="2010" name="Mar. Genomics">
        <title>Identification of differentially expressed genes in the hydrothermal vent shrimp Rimicaris exoculata exposed to heat stress.</title>
        <authorList>
            <person name="Cottin D."/>
            <person name="Shillito B."/>
            <person name="Chertemps T."/>
            <person name="Tanguy A."/>
            <person name="Leger N."/>
            <person name="Ravaux J."/>
        </authorList>
    </citation>
    <scope>NUCLEOTIDE SEQUENCE</scope>
    <source>
        <tissue evidence="3">Abdominal muscle</tissue>
    </source>
</reference>
<name>D7F1S1_RIMEX</name>
<proteinExistence type="evidence at transcript level"/>
<dbReference type="Gene3D" id="3.10.100.10">
    <property type="entry name" value="Mannose-Binding Protein A, subunit A"/>
    <property type="match status" value="2"/>
</dbReference>
<dbReference type="EMBL" id="FJ493530">
    <property type="protein sequence ID" value="ACR48148.1"/>
    <property type="molecule type" value="mRNA"/>
</dbReference>
<evidence type="ECO:0000259" key="2">
    <source>
        <dbReference type="PROSITE" id="PS50041"/>
    </source>
</evidence>
<accession>D7F1S1</accession>
<dbReference type="SUPFAM" id="SSF56436">
    <property type="entry name" value="C-type lectin-like"/>
    <property type="match status" value="2"/>
</dbReference>
<sequence>TPYNYTSWAEKEPSYSDSFWPFSSNDEDCVSMRKSSGFNWNDDECDVKKKFLCSLPLEEAFTATKSCPKGWEGFYVSCYHFSSNKVTWKDAETDCVKMGGHLATIKDQQEQIYLTSRIKDSQWIGLSDQGHEGEFLWADGTKYTFSNWEDDQPSNSSAIFGFGGDNESCVEMRRNFDFNWNDESCGTKNLYICKREVLNL</sequence>
<dbReference type="Pfam" id="PF00059">
    <property type="entry name" value="Lectin_C"/>
    <property type="match status" value="1"/>
</dbReference>
<dbReference type="SMART" id="SM00034">
    <property type="entry name" value="CLECT"/>
    <property type="match status" value="1"/>
</dbReference>
<dbReference type="InterPro" id="IPR018378">
    <property type="entry name" value="C-type_lectin_CS"/>
</dbReference>
<dbReference type="InterPro" id="IPR016186">
    <property type="entry name" value="C-type_lectin-like/link_sf"/>
</dbReference>
<evidence type="ECO:0000256" key="1">
    <source>
        <dbReference type="ARBA" id="ARBA00023157"/>
    </source>
</evidence>
<dbReference type="AlphaFoldDB" id="D7F1S1"/>
<dbReference type="PANTHER" id="PTHR22803">
    <property type="entry name" value="MANNOSE, PHOSPHOLIPASE, LECTIN RECEPTOR RELATED"/>
    <property type="match status" value="1"/>
</dbReference>
<feature type="non-terminal residue" evidence="3">
    <location>
        <position position="1"/>
    </location>
</feature>
<feature type="domain" description="C-type lectin" evidence="2">
    <location>
        <begin position="1"/>
        <end position="54"/>
    </location>
</feature>
<dbReference type="InterPro" id="IPR050111">
    <property type="entry name" value="C-type_lectin/snaclec_domain"/>
</dbReference>
<feature type="domain" description="C-type lectin" evidence="2">
    <location>
        <begin position="74"/>
        <end position="194"/>
    </location>
</feature>
<keyword evidence="1" id="KW-1015">Disulfide bond</keyword>
<dbReference type="PROSITE" id="PS50041">
    <property type="entry name" value="C_TYPE_LECTIN_2"/>
    <property type="match status" value="2"/>
</dbReference>
<evidence type="ECO:0000313" key="3">
    <source>
        <dbReference type="EMBL" id="ACR48148.1"/>
    </source>
</evidence>
<keyword evidence="3" id="KW-0675">Receptor</keyword>
<protein>
    <submittedName>
        <fullName evidence="3">Mannose receptor</fullName>
    </submittedName>
</protein>
<organism evidence="3">
    <name type="scientific">Rimicaris exoculata</name>
    <name type="common">Deep-sea hydrothermal vent shrimp</name>
    <dbReference type="NCBI Taxonomy" id="71621"/>
    <lineage>
        <taxon>Eukaryota</taxon>
        <taxon>Metazoa</taxon>
        <taxon>Ecdysozoa</taxon>
        <taxon>Arthropoda</taxon>
        <taxon>Crustacea</taxon>
        <taxon>Multicrustacea</taxon>
        <taxon>Malacostraca</taxon>
        <taxon>Eumalacostraca</taxon>
        <taxon>Eucarida</taxon>
        <taxon>Decapoda</taxon>
        <taxon>Pleocyemata</taxon>
        <taxon>Caridea</taxon>
        <taxon>Bresilioidea</taxon>
        <taxon>Alvinocarididae</taxon>
        <taxon>Rimicaris</taxon>
    </lineage>
</organism>
<dbReference type="InterPro" id="IPR016187">
    <property type="entry name" value="CTDL_fold"/>
</dbReference>